<keyword evidence="9" id="KW-0282">Flagellum</keyword>
<accession>A0A5C8LQT7</accession>
<dbReference type="AlphaFoldDB" id="A0A5C8LQT7"/>
<evidence type="ECO:0000313" key="10">
    <source>
        <dbReference type="Proteomes" id="UP000321814"/>
    </source>
</evidence>
<evidence type="ECO:0000259" key="7">
    <source>
        <dbReference type="Pfam" id="PF13860"/>
    </source>
</evidence>
<reference evidence="9 10" key="1">
    <citation type="submission" date="2019-08" db="EMBL/GenBank/DDBJ databases">
        <title>Draft genome analysis of Rheinheimera tangshanensis isolated from the roots of fresh rice plants (Oryza sativa).</title>
        <authorList>
            <person name="Yu Q."/>
            <person name="Qi Y."/>
            <person name="Zhang H."/>
            <person name="Pu J."/>
        </authorList>
    </citation>
    <scope>NUCLEOTIDE SEQUENCE [LARGE SCALE GENOMIC DNA]</scope>
    <source>
        <strain evidence="9 10">JA3-B52</strain>
    </source>
</reference>
<dbReference type="Pfam" id="PF13860">
    <property type="entry name" value="FlgD_ig"/>
    <property type="match status" value="1"/>
</dbReference>
<comment type="function">
    <text evidence="4 5">Required for flagellar hook formation. May act as a scaffolding protein.</text>
</comment>
<evidence type="ECO:0000256" key="5">
    <source>
        <dbReference type="RuleBase" id="RU362076"/>
    </source>
</evidence>
<protein>
    <recommendedName>
        <fullName evidence="2 5">Basal-body rod modification protein FlgD</fullName>
    </recommendedName>
</protein>
<dbReference type="Gene3D" id="2.30.30.910">
    <property type="match status" value="1"/>
</dbReference>
<comment type="caution">
    <text evidence="9">The sequence shown here is derived from an EMBL/GenBank/DDBJ whole genome shotgun (WGS) entry which is preliminary data.</text>
</comment>
<feature type="domain" description="FlgD Tudor-like" evidence="8">
    <location>
        <begin position="87"/>
        <end position="243"/>
    </location>
</feature>
<keyword evidence="3 5" id="KW-1005">Bacterial flagellum biogenesis</keyword>
<dbReference type="EMBL" id="VRLR01000013">
    <property type="protein sequence ID" value="TXK78343.1"/>
    <property type="molecule type" value="Genomic_DNA"/>
</dbReference>
<proteinExistence type="inferred from homology"/>
<feature type="region of interest" description="Disordered" evidence="6">
    <location>
        <begin position="1"/>
        <end position="23"/>
    </location>
</feature>
<evidence type="ECO:0000259" key="8">
    <source>
        <dbReference type="Pfam" id="PF13861"/>
    </source>
</evidence>
<gene>
    <name evidence="9" type="ORF">FU839_16585</name>
</gene>
<dbReference type="Pfam" id="PF13861">
    <property type="entry name" value="FLgD_tudor"/>
    <property type="match status" value="1"/>
</dbReference>
<comment type="similarity">
    <text evidence="1 5">Belongs to the FlgD family.</text>
</comment>
<dbReference type="OrthoDB" id="9785233at2"/>
<dbReference type="Pfam" id="PF03963">
    <property type="entry name" value="FlgD"/>
    <property type="match status" value="1"/>
</dbReference>
<organism evidence="9 10">
    <name type="scientific">Rheinheimera tangshanensis</name>
    <dbReference type="NCBI Taxonomy" id="400153"/>
    <lineage>
        <taxon>Bacteria</taxon>
        <taxon>Pseudomonadati</taxon>
        <taxon>Pseudomonadota</taxon>
        <taxon>Gammaproteobacteria</taxon>
        <taxon>Chromatiales</taxon>
        <taxon>Chromatiaceae</taxon>
        <taxon>Rheinheimera</taxon>
    </lineage>
</organism>
<evidence type="ECO:0000256" key="3">
    <source>
        <dbReference type="ARBA" id="ARBA00022795"/>
    </source>
</evidence>
<dbReference type="GO" id="GO:0044781">
    <property type="term" value="P:bacterial-type flagellum organization"/>
    <property type="evidence" value="ECO:0007669"/>
    <property type="project" value="UniProtKB-UniRule"/>
</dbReference>
<dbReference type="Gene3D" id="2.60.40.4070">
    <property type="match status" value="1"/>
</dbReference>
<sequence length="248" mass="26594">MSKVDNTTNPLDGMYWGDKPTTTENNNGALTQSDFFALLTQQLAYQDPTKPVENDQMIAQMTNFTMADGISSLNTNFKDFATTMNSSQALQASSLVGQYVLVKSDDIVFDGKNEVVASANFPENATNVKVQIKNAEGVVIRSVSLPDKDTVAGRLQLPWDGTTDTQVLNEDGTPKVDDKGNPVMELAPKGVYTISVEGSIAGKNEAIVTSIYAPVTSITLGNGTTQGLLLNVYGQGQKKLSDIEEIAT</sequence>
<keyword evidence="10" id="KW-1185">Reference proteome</keyword>
<dbReference type="RefSeq" id="WP_053424485.1">
    <property type="nucleotide sequence ID" value="NZ_BAAAGC010000010.1"/>
</dbReference>
<dbReference type="InterPro" id="IPR005648">
    <property type="entry name" value="FlgD"/>
</dbReference>
<dbReference type="InterPro" id="IPR025965">
    <property type="entry name" value="FlgD/Vpr_Ig-like"/>
</dbReference>
<evidence type="ECO:0000256" key="4">
    <source>
        <dbReference type="ARBA" id="ARBA00024746"/>
    </source>
</evidence>
<evidence type="ECO:0000256" key="6">
    <source>
        <dbReference type="SAM" id="MobiDB-lite"/>
    </source>
</evidence>
<keyword evidence="9" id="KW-0969">Cilium</keyword>
<dbReference type="Proteomes" id="UP000321814">
    <property type="component" value="Unassembled WGS sequence"/>
</dbReference>
<dbReference type="InterPro" id="IPR025963">
    <property type="entry name" value="FLgD_Tudor"/>
</dbReference>
<evidence type="ECO:0000313" key="9">
    <source>
        <dbReference type="EMBL" id="TXK78343.1"/>
    </source>
</evidence>
<keyword evidence="9" id="KW-0966">Cell projection</keyword>
<evidence type="ECO:0000256" key="2">
    <source>
        <dbReference type="ARBA" id="ARBA00016013"/>
    </source>
</evidence>
<name>A0A5C8LQT7_9GAMM</name>
<feature type="compositionally biased region" description="Polar residues" evidence="6">
    <location>
        <begin position="1"/>
        <end position="10"/>
    </location>
</feature>
<evidence type="ECO:0000256" key="1">
    <source>
        <dbReference type="ARBA" id="ARBA00010577"/>
    </source>
</evidence>
<feature type="domain" description="FlgD/Vpr Ig-like" evidence="7">
    <location>
        <begin position="104"/>
        <end position="175"/>
    </location>
</feature>